<dbReference type="AlphaFoldDB" id="A0A0K2UQU3"/>
<sequence>MEEAISPIESLLYETLYLTEIKLTMGEPTNDFVTRVQSQTRF</sequence>
<reference evidence="1" key="1">
    <citation type="submission" date="2014-05" db="EMBL/GenBank/DDBJ databases">
        <authorList>
            <person name="Chronopoulou M."/>
        </authorList>
    </citation>
    <scope>NUCLEOTIDE SEQUENCE</scope>
    <source>
        <tissue evidence="1">Whole organism</tissue>
    </source>
</reference>
<organism evidence="1">
    <name type="scientific">Lepeophtheirus salmonis</name>
    <name type="common">Salmon louse</name>
    <name type="synonym">Caligus salmonis</name>
    <dbReference type="NCBI Taxonomy" id="72036"/>
    <lineage>
        <taxon>Eukaryota</taxon>
        <taxon>Metazoa</taxon>
        <taxon>Ecdysozoa</taxon>
        <taxon>Arthropoda</taxon>
        <taxon>Crustacea</taxon>
        <taxon>Multicrustacea</taxon>
        <taxon>Hexanauplia</taxon>
        <taxon>Copepoda</taxon>
        <taxon>Siphonostomatoida</taxon>
        <taxon>Caligidae</taxon>
        <taxon>Lepeophtheirus</taxon>
    </lineage>
</organism>
<accession>A0A0K2UQU3</accession>
<protein>
    <submittedName>
        <fullName evidence="1">Uncharacterized protein</fullName>
    </submittedName>
</protein>
<proteinExistence type="predicted"/>
<evidence type="ECO:0000313" key="1">
    <source>
        <dbReference type="EMBL" id="CDW40634.1"/>
    </source>
</evidence>
<dbReference type="EMBL" id="HACA01023273">
    <property type="protein sequence ID" value="CDW40634.1"/>
    <property type="molecule type" value="Transcribed_RNA"/>
</dbReference>
<name>A0A0K2UQU3_LEPSM</name>